<dbReference type="Pfam" id="PF00144">
    <property type="entry name" value="Beta-lactamase"/>
    <property type="match status" value="1"/>
</dbReference>
<dbReference type="InterPro" id="IPR050491">
    <property type="entry name" value="AmpC-like"/>
</dbReference>
<dbReference type="Gene3D" id="3.40.710.10">
    <property type="entry name" value="DD-peptidase/beta-lactamase superfamily"/>
    <property type="match status" value="1"/>
</dbReference>
<dbReference type="PANTHER" id="PTHR46825:SF9">
    <property type="entry name" value="BETA-LACTAMASE-RELATED DOMAIN-CONTAINING PROTEIN"/>
    <property type="match status" value="1"/>
</dbReference>
<gene>
    <name evidence="3" type="ORF">EFB08_10285</name>
</gene>
<dbReference type="OrthoDB" id="1522765at2"/>
<feature type="chain" id="PRO_5018298203" evidence="1">
    <location>
        <begin position="22"/>
        <end position="371"/>
    </location>
</feature>
<accession>A0A3M9MQ80</accession>
<dbReference type="AlphaFoldDB" id="A0A3M9MQ80"/>
<dbReference type="PANTHER" id="PTHR46825">
    <property type="entry name" value="D-ALANYL-D-ALANINE-CARBOXYPEPTIDASE/ENDOPEPTIDASE AMPH"/>
    <property type="match status" value="1"/>
</dbReference>
<dbReference type="RefSeq" id="WP_123126865.1">
    <property type="nucleotide sequence ID" value="NZ_RJJD01000005.1"/>
</dbReference>
<protein>
    <submittedName>
        <fullName evidence="3">Class A beta-lactamase-related serine hydrolase</fullName>
    </submittedName>
</protein>
<keyword evidence="3" id="KW-0378">Hydrolase</keyword>
<organism evidence="3 4">
    <name type="scientific">Rufibacter latericius</name>
    <dbReference type="NCBI Taxonomy" id="2487040"/>
    <lineage>
        <taxon>Bacteria</taxon>
        <taxon>Pseudomonadati</taxon>
        <taxon>Bacteroidota</taxon>
        <taxon>Cytophagia</taxon>
        <taxon>Cytophagales</taxon>
        <taxon>Hymenobacteraceae</taxon>
        <taxon>Rufibacter</taxon>
    </lineage>
</organism>
<name>A0A3M9MQ80_9BACT</name>
<keyword evidence="1" id="KW-0732">Signal</keyword>
<keyword evidence="4" id="KW-1185">Reference proteome</keyword>
<dbReference type="EMBL" id="RJJD01000005">
    <property type="protein sequence ID" value="RNI26858.1"/>
    <property type="molecule type" value="Genomic_DNA"/>
</dbReference>
<evidence type="ECO:0000313" key="4">
    <source>
        <dbReference type="Proteomes" id="UP000272117"/>
    </source>
</evidence>
<evidence type="ECO:0000259" key="2">
    <source>
        <dbReference type="Pfam" id="PF00144"/>
    </source>
</evidence>
<sequence length="371" mass="41170">MNASLSRITLSLIFCFLFCTASFGQKTPRKEAELALQQAMADYHIPGLAFAVVKDGKVIHQGQMGFANLAWKAPVDQETVFQTASCSKLFTALLLGKLFDEKILRPDQTMGELFDSIPYYWKPITVKQLAAHQSGIWIGNVFAGKTPKEAFELAKENEMTYEPGTQSFYVSADYWILQHLIEKKTGKPFYAALKQYVLEPLGMKHTFVNNGQEDPNTHIRTADVLPKEATVYAYHGDRYQVSDMQFGATGYTSGGIYTSIEDMAKIAQTLDQGTFLTPATQALLVNGLPLKDGKKGPFGVGFVSDTYQGHKVSGHTGGPALADYIRFDDQKLTFIVLANQRGFYPLLARTLATYYIPGLQKPELPKGFVLK</sequence>
<dbReference type="InterPro" id="IPR012338">
    <property type="entry name" value="Beta-lactam/transpept-like"/>
</dbReference>
<proteinExistence type="predicted"/>
<dbReference type="SUPFAM" id="SSF56601">
    <property type="entry name" value="beta-lactamase/transpeptidase-like"/>
    <property type="match status" value="1"/>
</dbReference>
<comment type="caution">
    <text evidence="3">The sequence shown here is derived from an EMBL/GenBank/DDBJ whole genome shotgun (WGS) entry which is preliminary data.</text>
</comment>
<evidence type="ECO:0000313" key="3">
    <source>
        <dbReference type="EMBL" id="RNI26858.1"/>
    </source>
</evidence>
<dbReference type="GO" id="GO:0016787">
    <property type="term" value="F:hydrolase activity"/>
    <property type="evidence" value="ECO:0007669"/>
    <property type="project" value="UniProtKB-KW"/>
</dbReference>
<dbReference type="InterPro" id="IPR001466">
    <property type="entry name" value="Beta-lactam-related"/>
</dbReference>
<dbReference type="Proteomes" id="UP000272117">
    <property type="component" value="Unassembled WGS sequence"/>
</dbReference>
<evidence type="ECO:0000256" key="1">
    <source>
        <dbReference type="SAM" id="SignalP"/>
    </source>
</evidence>
<feature type="domain" description="Beta-lactamase-related" evidence="2">
    <location>
        <begin position="36"/>
        <end position="343"/>
    </location>
</feature>
<reference evidence="3 4" key="1">
    <citation type="submission" date="2018-11" db="EMBL/GenBank/DDBJ databases">
        <title>Rufibacter latericius sp. nov., isolated from water in Baiyang Lake.</title>
        <authorList>
            <person name="Yang Y."/>
        </authorList>
    </citation>
    <scope>NUCLEOTIDE SEQUENCE [LARGE SCALE GENOMIC DNA]</scope>
    <source>
        <strain evidence="3 4">R-22-1c-1</strain>
    </source>
</reference>
<feature type="signal peptide" evidence="1">
    <location>
        <begin position="1"/>
        <end position="21"/>
    </location>
</feature>